<evidence type="ECO:0000313" key="4">
    <source>
        <dbReference type="Proteomes" id="UP000033966"/>
    </source>
</evidence>
<evidence type="ECO:0000256" key="2">
    <source>
        <dbReference type="ARBA" id="ARBA00038453"/>
    </source>
</evidence>
<accession>A0A0G1L910</accession>
<dbReference type="Proteomes" id="UP000033966">
    <property type="component" value="Unassembled WGS sequence"/>
</dbReference>
<evidence type="ECO:0000256" key="1">
    <source>
        <dbReference type="ARBA" id="ARBA00022679"/>
    </source>
</evidence>
<keyword evidence="1 3" id="KW-0808">Transferase</keyword>
<dbReference type="EMBL" id="LCKF01000002">
    <property type="protein sequence ID" value="KKT92400.1"/>
    <property type="molecule type" value="Genomic_DNA"/>
</dbReference>
<dbReference type="PANTHER" id="PTHR10291">
    <property type="entry name" value="DEHYDRODOLICHYL DIPHOSPHATE SYNTHASE FAMILY MEMBER"/>
    <property type="match status" value="1"/>
</dbReference>
<dbReference type="InterPro" id="IPR001441">
    <property type="entry name" value="UPP_synth-like"/>
</dbReference>
<name>A0A0G1L910_9BACT</name>
<organism evidence="3 4">
    <name type="scientific">Candidatus Jorgensenbacteria bacterium GW2011_GWA2_45_13</name>
    <dbReference type="NCBI Taxonomy" id="1618662"/>
    <lineage>
        <taxon>Bacteria</taxon>
        <taxon>Candidatus Joergenseniibacteriota</taxon>
    </lineage>
</organism>
<dbReference type="NCBIfam" id="TIGR00055">
    <property type="entry name" value="uppS"/>
    <property type="match status" value="1"/>
</dbReference>
<dbReference type="SUPFAM" id="SSF64005">
    <property type="entry name" value="Undecaprenyl diphosphate synthase"/>
    <property type="match status" value="1"/>
</dbReference>
<sequence>MDGNRRWAVARGLAPYKGHEKGAERLHEIIREHFKRGVSHLTVWAASVDNLLKRSATEVQFLGTLLQKETKELLNSPEFMENKIQVRFIGRGKEILKDTALNTAIADVEEKTKDFEGKVFTILFGYDGREEMLAAVKTLEESPVQTLDYETLRKRLWTGELPPVDLVIRTGGEPHWSAGFMMWHTVESQFYFTETLWPDFGAKEYASALEEYERRERRKGK</sequence>
<proteinExistence type="inferred from homology"/>
<dbReference type="AlphaFoldDB" id="A0A0G1L910"/>
<dbReference type="InterPro" id="IPR036424">
    <property type="entry name" value="UPP_synth-like_sf"/>
</dbReference>
<dbReference type="GO" id="GO:0045547">
    <property type="term" value="F:ditrans,polycis-polyprenyl diphosphate synthase [(2E,6E)-farnesyl diphosphate specific] activity"/>
    <property type="evidence" value="ECO:0007669"/>
    <property type="project" value="TreeGrafter"/>
</dbReference>
<evidence type="ECO:0000313" key="3">
    <source>
        <dbReference type="EMBL" id="KKT92400.1"/>
    </source>
</evidence>
<gene>
    <name evidence="3" type="ORF">UW92_C0002G0044</name>
</gene>
<dbReference type="Pfam" id="PF01255">
    <property type="entry name" value="Prenyltransf"/>
    <property type="match status" value="1"/>
</dbReference>
<dbReference type="PATRIC" id="fig|1618662.3.peg.80"/>
<protein>
    <submittedName>
        <fullName evidence="3">Isoprenyl transferase</fullName>
    </submittedName>
</protein>
<dbReference type="CDD" id="cd00475">
    <property type="entry name" value="Cis_IPPS"/>
    <property type="match status" value="1"/>
</dbReference>
<comment type="caution">
    <text evidence="3">The sequence shown here is derived from an EMBL/GenBank/DDBJ whole genome shotgun (WGS) entry which is preliminary data.</text>
</comment>
<dbReference type="GO" id="GO:0016094">
    <property type="term" value="P:polyprenol biosynthetic process"/>
    <property type="evidence" value="ECO:0007669"/>
    <property type="project" value="TreeGrafter"/>
</dbReference>
<dbReference type="Gene3D" id="3.40.1180.10">
    <property type="entry name" value="Decaprenyl diphosphate synthase-like"/>
    <property type="match status" value="1"/>
</dbReference>
<dbReference type="PANTHER" id="PTHR10291:SF43">
    <property type="entry name" value="DEHYDRODOLICHYL DIPHOSPHATE SYNTHASE COMPLEX SUBUNIT DHDDS"/>
    <property type="match status" value="1"/>
</dbReference>
<comment type="similarity">
    <text evidence="2">Belongs to the UPP synthase family. Z-FPP synthase subfamily.</text>
</comment>
<reference evidence="3 4" key="1">
    <citation type="journal article" date="2015" name="Nature">
        <title>rRNA introns, odd ribosomes, and small enigmatic genomes across a large radiation of phyla.</title>
        <authorList>
            <person name="Brown C.T."/>
            <person name="Hug L.A."/>
            <person name="Thomas B.C."/>
            <person name="Sharon I."/>
            <person name="Castelle C.J."/>
            <person name="Singh A."/>
            <person name="Wilkins M.J."/>
            <person name="Williams K.H."/>
            <person name="Banfield J.F."/>
        </authorList>
    </citation>
    <scope>NUCLEOTIDE SEQUENCE [LARGE SCALE GENOMIC DNA]</scope>
</reference>